<name>A0A371HRG2_MUCPR</name>
<comment type="caution">
    <text evidence="1">The sequence shown here is derived from an EMBL/GenBank/DDBJ whole genome shotgun (WGS) entry which is preliminary data.</text>
</comment>
<gene>
    <name evidence="1" type="ORF">CR513_10935</name>
</gene>
<dbReference type="Proteomes" id="UP000257109">
    <property type="component" value="Unassembled WGS sequence"/>
</dbReference>
<organism evidence="1 2">
    <name type="scientific">Mucuna pruriens</name>
    <name type="common">Velvet bean</name>
    <name type="synonym">Dolichos pruriens</name>
    <dbReference type="NCBI Taxonomy" id="157652"/>
    <lineage>
        <taxon>Eukaryota</taxon>
        <taxon>Viridiplantae</taxon>
        <taxon>Streptophyta</taxon>
        <taxon>Embryophyta</taxon>
        <taxon>Tracheophyta</taxon>
        <taxon>Spermatophyta</taxon>
        <taxon>Magnoliopsida</taxon>
        <taxon>eudicotyledons</taxon>
        <taxon>Gunneridae</taxon>
        <taxon>Pentapetalae</taxon>
        <taxon>rosids</taxon>
        <taxon>fabids</taxon>
        <taxon>Fabales</taxon>
        <taxon>Fabaceae</taxon>
        <taxon>Papilionoideae</taxon>
        <taxon>50 kb inversion clade</taxon>
        <taxon>NPAAA clade</taxon>
        <taxon>indigoferoid/millettioid clade</taxon>
        <taxon>Phaseoleae</taxon>
        <taxon>Mucuna</taxon>
    </lineage>
</organism>
<accession>A0A371HRG2</accession>
<dbReference type="PANTHER" id="PTHR35046">
    <property type="entry name" value="ZINC KNUCKLE (CCHC-TYPE) FAMILY PROTEIN"/>
    <property type="match status" value="1"/>
</dbReference>
<dbReference type="Gene3D" id="2.40.70.10">
    <property type="entry name" value="Acid Proteases"/>
    <property type="match status" value="1"/>
</dbReference>
<proteinExistence type="predicted"/>
<dbReference type="OrthoDB" id="1747743at2759"/>
<dbReference type="PANTHER" id="PTHR35046:SF9">
    <property type="entry name" value="RNA-DIRECTED DNA POLYMERASE"/>
    <property type="match status" value="1"/>
</dbReference>
<keyword evidence="2" id="KW-1185">Reference proteome</keyword>
<dbReference type="AlphaFoldDB" id="A0A371HRG2"/>
<feature type="non-terminal residue" evidence="1">
    <location>
        <position position="1"/>
    </location>
</feature>
<protein>
    <submittedName>
        <fullName evidence="1">Uncharacterized protein</fullName>
    </submittedName>
</protein>
<evidence type="ECO:0000313" key="1">
    <source>
        <dbReference type="EMBL" id="RDY05254.1"/>
    </source>
</evidence>
<reference evidence="1" key="1">
    <citation type="submission" date="2018-05" db="EMBL/GenBank/DDBJ databases">
        <title>Draft genome of Mucuna pruriens seed.</title>
        <authorList>
            <person name="Nnadi N.E."/>
            <person name="Vos R."/>
            <person name="Hasami M.H."/>
            <person name="Devisetty U.K."/>
            <person name="Aguiy J.C."/>
        </authorList>
    </citation>
    <scope>NUCLEOTIDE SEQUENCE [LARGE SCALE GENOMIC DNA]</scope>
    <source>
        <tissue evidence="1">Seed</tissue>
    </source>
</reference>
<sequence length="175" mass="19987">MARFLSGLNKNIQDIVELHHYTFISMLVSQASKVESQLNESSQDDVSKSDGYSSVETLLEGDLLMVRGLMFTFIEDNSQRQNIFQSRWMVKGSCYSFIIDGGSNVNVATLQLVEKLCLPIIPHLKPYKLQWLNTKGNMLVNKQVLVELTQGKYKDEILCDVVPMQETHILFGRPW</sequence>
<dbReference type="CDD" id="cd00303">
    <property type="entry name" value="retropepsin_like"/>
    <property type="match status" value="1"/>
</dbReference>
<evidence type="ECO:0000313" key="2">
    <source>
        <dbReference type="Proteomes" id="UP000257109"/>
    </source>
</evidence>
<dbReference type="InterPro" id="IPR021109">
    <property type="entry name" value="Peptidase_aspartic_dom_sf"/>
</dbReference>
<dbReference type="EMBL" id="QJKJ01001920">
    <property type="protein sequence ID" value="RDY05254.1"/>
    <property type="molecule type" value="Genomic_DNA"/>
</dbReference>